<dbReference type="RefSeq" id="XP_020048314.1">
    <property type="nucleotide sequence ID" value="XM_020192732.1"/>
</dbReference>
<keyword evidence="2" id="KW-0132">Cell division</keyword>
<evidence type="ECO:0000313" key="8">
    <source>
        <dbReference type="EMBL" id="ODV62007.1"/>
    </source>
</evidence>
<dbReference type="GO" id="GO:0051301">
    <property type="term" value="P:cell division"/>
    <property type="evidence" value="ECO:0007669"/>
    <property type="project" value="UniProtKB-KW"/>
</dbReference>
<evidence type="ECO:0000256" key="3">
    <source>
        <dbReference type="ARBA" id="ARBA00023127"/>
    </source>
</evidence>
<dbReference type="InterPro" id="IPR048258">
    <property type="entry name" value="Cyclins_cyclin-box"/>
</dbReference>
<dbReference type="FunFam" id="1.10.472.10:FF:000005">
    <property type="entry name" value="G2/mitotic-specific cyclin B"/>
    <property type="match status" value="1"/>
</dbReference>
<dbReference type="STRING" id="1344418.A0A1D2VKE4"/>
<dbReference type="InterPro" id="IPR013763">
    <property type="entry name" value="Cyclin-like_dom"/>
</dbReference>
<dbReference type="SUPFAM" id="SSF47954">
    <property type="entry name" value="Cyclin-like"/>
    <property type="match status" value="2"/>
</dbReference>
<comment type="similarity">
    <text evidence="1">Belongs to the cyclin family. Cyclin AB subfamily.</text>
</comment>
<dbReference type="GO" id="GO:0044772">
    <property type="term" value="P:mitotic cell cycle phase transition"/>
    <property type="evidence" value="ECO:0007669"/>
    <property type="project" value="InterPro"/>
</dbReference>
<evidence type="ECO:0000256" key="4">
    <source>
        <dbReference type="ARBA" id="ARBA00023306"/>
    </source>
</evidence>
<evidence type="ECO:0000313" key="9">
    <source>
        <dbReference type="Proteomes" id="UP000095038"/>
    </source>
</evidence>
<dbReference type="EMBL" id="KV454478">
    <property type="protein sequence ID" value="ODV62007.1"/>
    <property type="molecule type" value="Genomic_DNA"/>
</dbReference>
<dbReference type="InterPro" id="IPR039361">
    <property type="entry name" value="Cyclin"/>
</dbReference>
<feature type="domain" description="Cyclin C-terminal" evidence="7">
    <location>
        <begin position="330"/>
        <end position="445"/>
    </location>
</feature>
<dbReference type="PIRSF" id="PIRSF001771">
    <property type="entry name" value="Cyclin_A_B_D_E"/>
    <property type="match status" value="1"/>
</dbReference>
<evidence type="ECO:0000259" key="7">
    <source>
        <dbReference type="SMART" id="SM01332"/>
    </source>
</evidence>
<dbReference type="GeneID" id="30966368"/>
<dbReference type="Gene3D" id="1.10.472.10">
    <property type="entry name" value="Cyclin-like"/>
    <property type="match status" value="2"/>
</dbReference>
<dbReference type="GO" id="GO:0016538">
    <property type="term" value="F:cyclin-dependent protein serine/threonine kinase regulator activity"/>
    <property type="evidence" value="ECO:0007669"/>
    <property type="project" value="InterPro"/>
</dbReference>
<dbReference type="SMART" id="SM00385">
    <property type="entry name" value="CYCLIN"/>
    <property type="match status" value="2"/>
</dbReference>
<accession>A0A1D2VKE4</accession>
<dbReference type="InterPro" id="IPR006671">
    <property type="entry name" value="Cyclin_N"/>
</dbReference>
<dbReference type="Pfam" id="PF02984">
    <property type="entry name" value="Cyclin_C"/>
    <property type="match status" value="1"/>
</dbReference>
<dbReference type="InterPro" id="IPR004367">
    <property type="entry name" value="Cyclin_C-dom"/>
</dbReference>
<evidence type="ECO:0000259" key="6">
    <source>
        <dbReference type="SMART" id="SM00385"/>
    </source>
</evidence>
<dbReference type="PROSITE" id="PS00292">
    <property type="entry name" value="CYCLINS"/>
    <property type="match status" value="1"/>
</dbReference>
<dbReference type="InterPro" id="IPR036915">
    <property type="entry name" value="Cyclin-like_sf"/>
</dbReference>
<dbReference type="InParanoid" id="A0A1D2VKE4"/>
<protein>
    <submittedName>
        <fullName evidence="8">A/B/D/E cyclin</fullName>
    </submittedName>
</protein>
<dbReference type="OrthoDB" id="5590282at2759"/>
<dbReference type="Proteomes" id="UP000095038">
    <property type="component" value="Unassembled WGS sequence"/>
</dbReference>
<organism evidence="8 9">
    <name type="scientific">Ascoidea rubescens DSM 1968</name>
    <dbReference type="NCBI Taxonomy" id="1344418"/>
    <lineage>
        <taxon>Eukaryota</taxon>
        <taxon>Fungi</taxon>
        <taxon>Dikarya</taxon>
        <taxon>Ascomycota</taxon>
        <taxon>Saccharomycotina</taxon>
        <taxon>Saccharomycetes</taxon>
        <taxon>Ascoideaceae</taxon>
        <taxon>Ascoidea</taxon>
    </lineage>
</organism>
<dbReference type="InterPro" id="IPR046965">
    <property type="entry name" value="Cyclin_A/B-like"/>
</dbReference>
<dbReference type="CDD" id="cd20512">
    <property type="entry name" value="CYCLIN_CLBs_yeast_rpt2"/>
    <property type="match status" value="1"/>
</dbReference>
<sequence>MAGPTLRIDENAINNNIRLTRSKSNINNININENINETINGTRTALTNISLNNQLSLPNQQKIIIPRQSHYKRDPLNNNNSHNINIINNKAKSPEKSTRLSIKRRYEEFNLNNNMNIDENFNNEKSNENYNINNNNNSNNYNDHINNNNNNNNFLNGTTINMNNENNNFFLNNKKPKITYNWDDLDLDDFDDPLMVNEYVVDIFNYLTVLEQQTLPDANYLIWQSNLKPRMRSIIVDWLVEVHLRFRLLPETLFIGINLMDRFLSKEIIEVDKFQLLAISSLFISAKYQEICSPSIKNFSYVTDGGFSEEDILNAEKVVLAVLEFNMSYPNPLEFLRRISKADNYDVQTRTLGKYLLEISVIDYKFIGLCPSLCAAGAMYISRKILKRGEWNGNLIHYSGGYKEKDLRKVCEMIVEYLISPIVHEEFFKKYSSKKYMRASVLARQWAKKITMQERDIME</sequence>
<keyword evidence="9" id="KW-1185">Reference proteome</keyword>
<dbReference type="PANTHER" id="PTHR10177">
    <property type="entry name" value="CYCLINS"/>
    <property type="match status" value="1"/>
</dbReference>
<feature type="domain" description="Cyclin-like" evidence="6">
    <location>
        <begin position="237"/>
        <end position="321"/>
    </location>
</feature>
<dbReference type="AlphaFoldDB" id="A0A1D2VKE4"/>
<name>A0A1D2VKE4_9ASCO</name>
<proteinExistence type="inferred from homology"/>
<dbReference type="SMART" id="SM01332">
    <property type="entry name" value="Cyclin_C"/>
    <property type="match status" value="1"/>
</dbReference>
<dbReference type="FunCoup" id="A0A1D2VKE4">
    <property type="interactions" value="513"/>
</dbReference>
<evidence type="ECO:0000256" key="5">
    <source>
        <dbReference type="RuleBase" id="RU000383"/>
    </source>
</evidence>
<feature type="domain" description="Cyclin-like" evidence="6">
    <location>
        <begin position="334"/>
        <end position="416"/>
    </location>
</feature>
<reference evidence="9" key="1">
    <citation type="submission" date="2016-05" db="EMBL/GenBank/DDBJ databases">
        <title>Comparative genomics of biotechnologically important yeasts.</title>
        <authorList>
            <consortium name="DOE Joint Genome Institute"/>
            <person name="Riley R."/>
            <person name="Haridas S."/>
            <person name="Wolfe K.H."/>
            <person name="Lopes M.R."/>
            <person name="Hittinger C.T."/>
            <person name="Goker M."/>
            <person name="Salamov A."/>
            <person name="Wisecaver J."/>
            <person name="Long T.M."/>
            <person name="Aerts A.L."/>
            <person name="Barry K."/>
            <person name="Choi C."/>
            <person name="Clum A."/>
            <person name="Coughlan A.Y."/>
            <person name="Deshpande S."/>
            <person name="Douglass A.P."/>
            <person name="Hanson S.J."/>
            <person name="Klenk H.-P."/>
            <person name="Labutti K."/>
            <person name="Lapidus A."/>
            <person name="Lindquist E."/>
            <person name="Lipzen A."/>
            <person name="Meier-Kolthoff J.P."/>
            <person name="Ohm R.A."/>
            <person name="Otillar R.P."/>
            <person name="Pangilinan J."/>
            <person name="Peng Y."/>
            <person name="Rokas A."/>
            <person name="Rosa C.A."/>
            <person name="Scheuner C."/>
            <person name="Sibirny A.A."/>
            <person name="Slot J.C."/>
            <person name="Stielow J.B."/>
            <person name="Sun H."/>
            <person name="Kurtzman C.P."/>
            <person name="Blackwell M."/>
            <person name="Grigoriev I.V."/>
            <person name="Jeffries T.W."/>
        </authorList>
    </citation>
    <scope>NUCLEOTIDE SEQUENCE [LARGE SCALE GENOMIC DNA]</scope>
    <source>
        <strain evidence="9">DSM 1968</strain>
    </source>
</reference>
<gene>
    <name evidence="8" type="ORF">ASCRUDRAFT_7455</name>
</gene>
<dbReference type="FunFam" id="1.10.472.10:FF:000001">
    <property type="entry name" value="G2/mitotic-specific cyclin"/>
    <property type="match status" value="1"/>
</dbReference>
<keyword evidence="4" id="KW-0131">Cell cycle</keyword>
<dbReference type="Pfam" id="PF00134">
    <property type="entry name" value="Cyclin_N"/>
    <property type="match status" value="1"/>
</dbReference>
<evidence type="ECO:0000256" key="1">
    <source>
        <dbReference type="ARBA" id="ARBA00006955"/>
    </source>
</evidence>
<keyword evidence="3 5" id="KW-0195">Cyclin</keyword>
<evidence type="ECO:0000256" key="2">
    <source>
        <dbReference type="ARBA" id="ARBA00022618"/>
    </source>
</evidence>